<dbReference type="Proteomes" id="UP000610931">
    <property type="component" value="Unassembled WGS sequence"/>
</dbReference>
<keyword evidence="2" id="KW-1185">Reference proteome</keyword>
<proteinExistence type="predicted"/>
<dbReference type="EMBL" id="JAELVQ010000002">
    <property type="protein sequence ID" value="MBJ6367114.1"/>
    <property type="molecule type" value="Genomic_DNA"/>
</dbReference>
<name>A0A8J7JA15_9FLAO</name>
<evidence type="ECO:0000313" key="1">
    <source>
        <dbReference type="EMBL" id="MBJ6367114.1"/>
    </source>
</evidence>
<accession>A0A8J7JA15</accession>
<comment type="caution">
    <text evidence="1">The sequence shown here is derived from an EMBL/GenBank/DDBJ whole genome shotgun (WGS) entry which is preliminary data.</text>
</comment>
<reference evidence="1" key="1">
    <citation type="submission" date="2020-12" db="EMBL/GenBank/DDBJ databases">
        <title>Snuella sp. nov., isolated from sediment in Incheon.</title>
        <authorList>
            <person name="Kim W."/>
        </authorList>
    </citation>
    <scope>NUCLEOTIDE SEQUENCE</scope>
    <source>
        <strain evidence="1">CAU 1569</strain>
    </source>
</reference>
<dbReference type="InterPro" id="IPR025348">
    <property type="entry name" value="DUF4252"/>
</dbReference>
<dbReference type="Pfam" id="PF14060">
    <property type="entry name" value="DUF4252"/>
    <property type="match status" value="1"/>
</dbReference>
<evidence type="ECO:0000313" key="2">
    <source>
        <dbReference type="Proteomes" id="UP000610931"/>
    </source>
</evidence>
<organism evidence="1 2">
    <name type="scientific">Snuella sedimenti</name>
    <dbReference type="NCBI Taxonomy" id="2798802"/>
    <lineage>
        <taxon>Bacteria</taxon>
        <taxon>Pseudomonadati</taxon>
        <taxon>Bacteroidota</taxon>
        <taxon>Flavobacteriia</taxon>
        <taxon>Flavobacteriales</taxon>
        <taxon>Flavobacteriaceae</taxon>
        <taxon>Snuella</taxon>
    </lineage>
</organism>
<dbReference type="AlphaFoldDB" id="A0A8J7JA15"/>
<sequence>MQRTIKNITFVLVTALIMVSCNEGPSLQRYFVDHQETSNFISVDLPLSMVDIDKSQFTEDQKIAYNSVKRLNFLGYKVKETDMETYNAELNKVKTILKHKKYNDLIEFSDKGTKVVVKYIGTDERADEVVLFGSSKTIGFGIVRILGNDIDPQKMATLVGTMKDADFDEAQLQGVMDFFK</sequence>
<gene>
    <name evidence="1" type="ORF">JF259_03325</name>
</gene>
<dbReference type="PROSITE" id="PS51257">
    <property type="entry name" value="PROKAR_LIPOPROTEIN"/>
    <property type="match status" value="1"/>
</dbReference>
<dbReference type="RefSeq" id="WP_199113312.1">
    <property type="nucleotide sequence ID" value="NZ_JAELVQ010000002.1"/>
</dbReference>
<protein>
    <submittedName>
        <fullName evidence="1">DUF4252 domain-containing protein</fullName>
    </submittedName>
</protein>